<feature type="transmembrane region" description="Helical" evidence="2">
    <location>
        <begin position="40"/>
        <end position="61"/>
    </location>
</feature>
<dbReference type="Proteomes" id="UP000036959">
    <property type="component" value="Unassembled WGS sequence"/>
</dbReference>
<feature type="region of interest" description="Disordered" evidence="1">
    <location>
        <begin position="135"/>
        <end position="165"/>
    </location>
</feature>
<evidence type="ECO:0000256" key="1">
    <source>
        <dbReference type="SAM" id="MobiDB-lite"/>
    </source>
</evidence>
<proteinExistence type="predicted"/>
<reference evidence="4" key="1">
    <citation type="submission" date="2015-06" db="EMBL/GenBank/DDBJ databases">
        <title>Comparative genomics of Burkholderia leaf nodule symbionts.</title>
        <authorList>
            <person name="Carlier A."/>
            <person name="Eberl L."/>
            <person name="Pinto-Carbo M."/>
        </authorList>
    </citation>
    <scope>NUCLEOTIDE SEQUENCE [LARGE SCALE GENOMIC DNA]</scope>
    <source>
        <strain evidence="4">UZHbot4</strain>
    </source>
</reference>
<keyword evidence="2" id="KW-1133">Transmembrane helix</keyword>
<organism evidence="3 4">
    <name type="scientific">Candidatus Burkholderia verschuerenii</name>
    <dbReference type="NCBI Taxonomy" id="242163"/>
    <lineage>
        <taxon>Bacteria</taxon>
        <taxon>Pseudomonadati</taxon>
        <taxon>Pseudomonadota</taxon>
        <taxon>Betaproteobacteria</taxon>
        <taxon>Burkholderiales</taxon>
        <taxon>Burkholderiaceae</taxon>
        <taxon>Burkholderia</taxon>
    </lineage>
</organism>
<evidence type="ECO:0008006" key="5">
    <source>
        <dbReference type="Google" id="ProtNLM"/>
    </source>
</evidence>
<protein>
    <recommendedName>
        <fullName evidence="5">DUF304 domain-containing protein</fullName>
    </recommendedName>
</protein>
<name>A0A0L0M341_9BURK</name>
<keyword evidence="2" id="KW-0812">Transmembrane</keyword>
<keyword evidence="4" id="KW-1185">Reference proteome</keyword>
<feature type="compositionally biased region" description="Polar residues" evidence="1">
    <location>
        <begin position="151"/>
        <end position="165"/>
    </location>
</feature>
<dbReference type="RefSeq" id="WP_157056279.1">
    <property type="nucleotide sequence ID" value="NZ_LFJJ01000323.1"/>
</dbReference>
<evidence type="ECO:0000313" key="3">
    <source>
        <dbReference type="EMBL" id="KND56803.1"/>
    </source>
</evidence>
<dbReference type="EMBL" id="LFJJ01000323">
    <property type="protein sequence ID" value="KND56803.1"/>
    <property type="molecule type" value="Genomic_DNA"/>
</dbReference>
<dbReference type="PATRIC" id="fig|242163.4.peg.4366"/>
<accession>A0A0L0M341</accession>
<gene>
    <name evidence="3" type="ORF">BVER_02285c</name>
</gene>
<sequence>MCCSTTSRPQIINRPNLLGGILALIVLEIVYSFASQRWCLPPAIAFLPVVLIGLRFGIAYLRTAFTEVIIDAERITRRSGILNRTVSSPDLFRIRDMTSLHPWWPPLGIGTVGVMTSDSNNPVWFLPGIANAEEAQRPEPGRARAARSEGNPRSQHGSRLSTQTGRWHDVRIRTHF</sequence>
<evidence type="ECO:0000313" key="4">
    <source>
        <dbReference type="Proteomes" id="UP000036959"/>
    </source>
</evidence>
<feature type="transmembrane region" description="Helical" evidence="2">
    <location>
        <begin position="17"/>
        <end position="34"/>
    </location>
</feature>
<evidence type="ECO:0000256" key="2">
    <source>
        <dbReference type="SAM" id="Phobius"/>
    </source>
</evidence>
<keyword evidence="2" id="KW-0472">Membrane</keyword>
<dbReference type="OrthoDB" id="8999125at2"/>
<dbReference type="AlphaFoldDB" id="A0A0L0M341"/>
<comment type="caution">
    <text evidence="3">The sequence shown here is derived from an EMBL/GenBank/DDBJ whole genome shotgun (WGS) entry which is preliminary data.</text>
</comment>